<dbReference type="AlphaFoldDB" id="A0AAN3VX82"/>
<comment type="caution">
    <text evidence="3">The sequence shown here is derived from an EMBL/GenBank/DDBJ whole genome shotgun (WGS) entry which is preliminary data.</text>
</comment>
<dbReference type="RefSeq" id="WP_005960455.1">
    <property type="nucleotide sequence ID" value="NZ_ALKK01000011.1"/>
</dbReference>
<evidence type="ECO:0000313" key="4">
    <source>
        <dbReference type="Proteomes" id="UP000003120"/>
    </source>
</evidence>
<proteinExistence type="predicted"/>
<dbReference type="GeneID" id="75075251"/>
<protein>
    <submittedName>
        <fullName evidence="3">Phage protein F-like protein</fullName>
    </submittedName>
</protein>
<accession>A0AAN3VX82</accession>
<dbReference type="NCBIfam" id="TIGR01641">
    <property type="entry name" value="phageSPP1_gp7"/>
    <property type="match status" value="1"/>
</dbReference>
<keyword evidence="1" id="KW-0175">Coiled coil</keyword>
<dbReference type="Pfam" id="PF04233">
    <property type="entry name" value="Phage_Mu_F"/>
    <property type="match status" value="1"/>
</dbReference>
<evidence type="ECO:0000259" key="2">
    <source>
        <dbReference type="Pfam" id="PF04233"/>
    </source>
</evidence>
<organism evidence="3 4">
    <name type="scientific">Fusobacterium necrophorum subsp. funduliforme Fnf 1007</name>
    <dbReference type="NCBI Taxonomy" id="1161424"/>
    <lineage>
        <taxon>Bacteria</taxon>
        <taxon>Fusobacteriati</taxon>
        <taxon>Fusobacteriota</taxon>
        <taxon>Fusobacteriia</taxon>
        <taxon>Fusobacteriales</taxon>
        <taxon>Fusobacteriaceae</taxon>
        <taxon>Fusobacterium</taxon>
    </lineage>
</organism>
<feature type="coiled-coil region" evidence="1">
    <location>
        <begin position="332"/>
        <end position="415"/>
    </location>
</feature>
<sequence length="855" mass="99879">MSKKNKTVVDDTTLESVVRVLFENMPAAKGDLTEDIIKRMLQDVEIGGALQKIEREVAGRILSVKTDNEELRAMIPEIEARFNNVKFNRLFRNMLEACYYGYAVFEKVYNKEDYSLARLIYVPHKYVKYTKEKKWYVSADNKELKIDKETFLLAIHRYNIANKTGVSILESCKIAFTDKEMFQGYLRSISQRYGNVITLFKYNKGEKREDVRRKVDDLRKYQDKLVLAIPSDFQGTLKDNMQFINLSDLKPEIYANLQDKERKKIIQNLLGGTLSIDDGNGVGSRALGTVHGDGLEAVIKERCEFICDCLQSLLYYDGLYHGYDSKQFYFSLESLEDENDVIQKEKEKENTRAVKIKNFTDVRSLGYKISKSKLAEALGLEEEDLEEVEEIPHSLEFESKKKEKLQTLVENVSNTVDKRLKNNKEKENAFSKKMNIAMKKWLKNPLEEELDLDMEILEEDYIIMFLLGYLDSQEKALEFEEELDPISLPFTKAIKSIVERNPVMYDTIEKIEEEARNRMFWIKKSTELEATKKVLTSLQKNLEKGGTYHEWKKDIESIAEKAGLGEDGWYSELVYRNAMNNAYAAGRYEEQMNNIKQRPYFMYSAINDDRTSEICRSLDGKVYPADDAIWHVIYPPNHHNCRSQVIALNEKEVQGYGLEIEKPDKEIKKMAKNMKNFNTAPVSNRLKNLEENVKIKEKKVVKIKETIGKISGAVKNSGALNNENDPYGEKRDAHAERYYKSVRNRKIKFYINAIARNTKMNKKAVENIIQHVFFNEYLLNGKIKKFDPNYDMSESFRRLSTGVDIQPHDIILLKHERLEYFLMRRYGYDYETAHSITERKYNYNLATDIFLEKIR</sequence>
<evidence type="ECO:0000313" key="3">
    <source>
        <dbReference type="EMBL" id="EJU18843.1"/>
    </source>
</evidence>
<reference evidence="3 4" key="1">
    <citation type="submission" date="2012-07" db="EMBL/GenBank/DDBJ databases">
        <authorList>
            <person name="Durkin A.S."/>
            <person name="McCorrison J."/>
            <person name="Torralba M."/>
            <person name="Gillis M."/>
            <person name="Methe B."/>
            <person name="Sutton G."/>
            <person name="Nelson K.E."/>
        </authorList>
    </citation>
    <scope>NUCLEOTIDE SEQUENCE [LARGE SCALE GENOMIC DNA]</scope>
    <source>
        <strain evidence="3 4">Fnf 1007</strain>
    </source>
</reference>
<dbReference type="EMBL" id="ALKK01000011">
    <property type="protein sequence ID" value="EJU18843.1"/>
    <property type="molecule type" value="Genomic_DNA"/>
</dbReference>
<dbReference type="InterPro" id="IPR006528">
    <property type="entry name" value="Phage_head_morphogenesis_dom"/>
</dbReference>
<dbReference type="Proteomes" id="UP000003120">
    <property type="component" value="Unassembled WGS sequence"/>
</dbReference>
<dbReference type="Pfam" id="PF06074">
    <property type="entry name" value="Portal_Mu"/>
    <property type="match status" value="1"/>
</dbReference>
<evidence type="ECO:0000256" key="1">
    <source>
        <dbReference type="SAM" id="Coils"/>
    </source>
</evidence>
<feature type="domain" description="Phage head morphogenesis" evidence="2">
    <location>
        <begin position="532"/>
        <end position="646"/>
    </location>
</feature>
<dbReference type="InterPro" id="IPR009279">
    <property type="entry name" value="Portal_Mu"/>
</dbReference>
<gene>
    <name evidence="3" type="ORF">HMPREF1127_1059</name>
</gene>
<name>A0AAN3VX82_9FUSO</name>